<reference evidence="1 2" key="1">
    <citation type="submission" date="2023-03" db="EMBL/GenBank/DDBJ databases">
        <title>Novosphingobium cyanobacteriorum sp. nov., isolated from a eutrophic reservoir during the Microcystis bloom period.</title>
        <authorList>
            <person name="Kang M."/>
            <person name="Le V."/>
            <person name="Ko S.-R."/>
            <person name="Lee S.-A."/>
            <person name="Ahn C.-Y."/>
        </authorList>
    </citation>
    <scope>NUCLEOTIDE SEQUENCE [LARGE SCALE GENOMIC DNA]</scope>
    <source>
        <strain evidence="1 2">HBC54</strain>
    </source>
</reference>
<evidence type="ECO:0000313" key="2">
    <source>
        <dbReference type="Proteomes" id="UP001222770"/>
    </source>
</evidence>
<protein>
    <submittedName>
        <fullName evidence="1">Uncharacterized protein</fullName>
    </submittedName>
</protein>
<proteinExistence type="predicted"/>
<dbReference type="Proteomes" id="UP001222770">
    <property type="component" value="Unassembled WGS sequence"/>
</dbReference>
<name>A0ABT6CJE3_9SPHN</name>
<dbReference type="RefSeq" id="WP_277277070.1">
    <property type="nucleotide sequence ID" value="NZ_JAROCY010000007.1"/>
</dbReference>
<dbReference type="EMBL" id="JAROCY010000007">
    <property type="protein sequence ID" value="MDF8333408.1"/>
    <property type="molecule type" value="Genomic_DNA"/>
</dbReference>
<sequence>MALALCVGAQAHARPPEALACAIMGAPAGLDARIADVVVSRDNDRGRPALDELRAIVERCGDDQFLTPDQREAYFTYTLGRMARDVLDARLAEKGLSAALIDHALDIGPGNANNPAEKVTEGDLRHVATALSESGKDPTAVTSEGWGLITAWIVATANMFDGLRKLD</sequence>
<comment type="caution">
    <text evidence="1">The sequence shown here is derived from an EMBL/GenBank/DDBJ whole genome shotgun (WGS) entry which is preliminary data.</text>
</comment>
<evidence type="ECO:0000313" key="1">
    <source>
        <dbReference type="EMBL" id="MDF8333408.1"/>
    </source>
</evidence>
<organism evidence="1 2">
    <name type="scientific">Novosphingobium cyanobacteriorum</name>
    <dbReference type="NCBI Taxonomy" id="3024215"/>
    <lineage>
        <taxon>Bacteria</taxon>
        <taxon>Pseudomonadati</taxon>
        <taxon>Pseudomonadota</taxon>
        <taxon>Alphaproteobacteria</taxon>
        <taxon>Sphingomonadales</taxon>
        <taxon>Sphingomonadaceae</taxon>
        <taxon>Novosphingobium</taxon>
    </lineage>
</organism>
<accession>A0ABT6CJE3</accession>
<keyword evidence="2" id="KW-1185">Reference proteome</keyword>
<gene>
    <name evidence="1" type="ORF">POM99_09365</name>
</gene>